<organism evidence="1">
    <name type="scientific">marine sediment metagenome</name>
    <dbReference type="NCBI Taxonomy" id="412755"/>
    <lineage>
        <taxon>unclassified sequences</taxon>
        <taxon>metagenomes</taxon>
        <taxon>ecological metagenomes</taxon>
    </lineage>
</organism>
<name>X0RQS7_9ZZZZ</name>
<comment type="caution">
    <text evidence="1">The sequence shown here is derived from an EMBL/GenBank/DDBJ whole genome shotgun (WGS) entry which is preliminary data.</text>
</comment>
<dbReference type="EMBL" id="BARS01001391">
    <property type="protein sequence ID" value="GAF71209.1"/>
    <property type="molecule type" value="Genomic_DNA"/>
</dbReference>
<sequence>LAESIGDKYPLYNAISQEKAQKFLEEVKEHL</sequence>
<reference evidence="1" key="1">
    <citation type="journal article" date="2014" name="Front. Microbiol.">
        <title>High frequency of phylogenetically diverse reductive dehalogenase-homologous genes in deep subseafloor sedimentary metagenomes.</title>
        <authorList>
            <person name="Kawai M."/>
            <person name="Futagami T."/>
            <person name="Toyoda A."/>
            <person name="Takaki Y."/>
            <person name="Nishi S."/>
            <person name="Hori S."/>
            <person name="Arai W."/>
            <person name="Tsubouchi T."/>
            <person name="Morono Y."/>
            <person name="Uchiyama I."/>
            <person name="Ito T."/>
            <person name="Fujiyama A."/>
            <person name="Inagaki F."/>
            <person name="Takami H."/>
        </authorList>
    </citation>
    <scope>NUCLEOTIDE SEQUENCE</scope>
    <source>
        <strain evidence="1">Expedition CK06-06</strain>
    </source>
</reference>
<protein>
    <submittedName>
        <fullName evidence="1">Uncharacterized protein</fullName>
    </submittedName>
</protein>
<evidence type="ECO:0000313" key="1">
    <source>
        <dbReference type="EMBL" id="GAF71209.1"/>
    </source>
</evidence>
<proteinExistence type="predicted"/>
<feature type="non-terminal residue" evidence="1">
    <location>
        <position position="1"/>
    </location>
</feature>
<dbReference type="AlphaFoldDB" id="X0RQS7"/>
<accession>X0RQS7</accession>
<gene>
    <name evidence="1" type="ORF">S01H1_02767</name>
</gene>